<feature type="transmembrane region" description="Helical" evidence="5">
    <location>
        <begin position="107"/>
        <end position="126"/>
    </location>
</feature>
<dbReference type="Proteomes" id="UP001626550">
    <property type="component" value="Unassembled WGS sequence"/>
</dbReference>
<feature type="transmembrane region" description="Helical" evidence="5">
    <location>
        <begin position="67"/>
        <end position="87"/>
    </location>
</feature>
<proteinExistence type="predicted"/>
<evidence type="ECO:0000256" key="3">
    <source>
        <dbReference type="ARBA" id="ARBA00022989"/>
    </source>
</evidence>
<comment type="caution">
    <text evidence="7">The sequence shown here is derived from an EMBL/GenBank/DDBJ whole genome shotgun (WGS) entry which is preliminary data.</text>
</comment>
<evidence type="ECO:0000256" key="2">
    <source>
        <dbReference type="ARBA" id="ARBA00022692"/>
    </source>
</evidence>
<dbReference type="GO" id="GO:0016020">
    <property type="term" value="C:membrane"/>
    <property type="evidence" value="ECO:0007669"/>
    <property type="project" value="UniProtKB-SubCell"/>
</dbReference>
<dbReference type="Pfam" id="PF00520">
    <property type="entry name" value="Ion_trans"/>
    <property type="match status" value="1"/>
</dbReference>
<dbReference type="InterPro" id="IPR005821">
    <property type="entry name" value="Ion_trans_dom"/>
</dbReference>
<organism evidence="7 8">
    <name type="scientific">Cichlidogyrus casuarinus</name>
    <dbReference type="NCBI Taxonomy" id="1844966"/>
    <lineage>
        <taxon>Eukaryota</taxon>
        <taxon>Metazoa</taxon>
        <taxon>Spiralia</taxon>
        <taxon>Lophotrochozoa</taxon>
        <taxon>Platyhelminthes</taxon>
        <taxon>Monogenea</taxon>
        <taxon>Monopisthocotylea</taxon>
        <taxon>Dactylogyridea</taxon>
        <taxon>Ancyrocephalidae</taxon>
        <taxon>Cichlidogyrus</taxon>
    </lineage>
</organism>
<gene>
    <name evidence="7" type="primary">TPCN2_7</name>
    <name evidence="7" type="ORF">Ciccas_012643</name>
</gene>
<comment type="subcellular location">
    <subcellularLocation>
        <location evidence="1">Membrane</location>
        <topology evidence="1">Multi-pass membrane protein</topology>
    </subcellularLocation>
</comment>
<evidence type="ECO:0000313" key="8">
    <source>
        <dbReference type="Proteomes" id="UP001626550"/>
    </source>
</evidence>
<evidence type="ECO:0000313" key="7">
    <source>
        <dbReference type="EMBL" id="KAL3308820.1"/>
    </source>
</evidence>
<dbReference type="AlphaFoldDB" id="A0ABD2PMW0"/>
<evidence type="ECO:0000256" key="4">
    <source>
        <dbReference type="ARBA" id="ARBA00023136"/>
    </source>
</evidence>
<dbReference type="Gene3D" id="1.20.120.350">
    <property type="entry name" value="Voltage-gated potassium channels. Chain C"/>
    <property type="match status" value="1"/>
</dbReference>
<dbReference type="PANTHER" id="PTHR46768">
    <property type="entry name" value="TWO PORE CALCIUM CHANNEL PROTEIN 2"/>
    <property type="match status" value="1"/>
</dbReference>
<dbReference type="InterPro" id="IPR027359">
    <property type="entry name" value="Volt_channel_dom_sf"/>
</dbReference>
<feature type="transmembrane region" description="Helical" evidence="5">
    <location>
        <begin position="189"/>
        <end position="212"/>
    </location>
</feature>
<dbReference type="PANTHER" id="PTHR46768:SF1">
    <property type="entry name" value="TWO PORE CHANNEL PROTEIN 2"/>
    <property type="match status" value="1"/>
</dbReference>
<keyword evidence="8" id="KW-1185">Reference proteome</keyword>
<feature type="domain" description="Ion transport" evidence="6">
    <location>
        <begin position="7"/>
        <end position="219"/>
    </location>
</feature>
<protein>
    <submittedName>
        <fullName evidence="7">Two pore calcium channel protein 2</fullName>
    </submittedName>
</protein>
<dbReference type="Gene3D" id="1.10.287.70">
    <property type="match status" value="1"/>
</dbReference>
<keyword evidence="3 5" id="KW-1133">Transmembrane helix</keyword>
<evidence type="ECO:0000256" key="1">
    <source>
        <dbReference type="ARBA" id="ARBA00004141"/>
    </source>
</evidence>
<dbReference type="SUPFAM" id="SSF81324">
    <property type="entry name" value="Voltage-gated potassium channels"/>
    <property type="match status" value="1"/>
</dbReference>
<dbReference type="EMBL" id="JBJKFK010004651">
    <property type="protein sequence ID" value="KAL3308820.1"/>
    <property type="molecule type" value="Genomic_DNA"/>
</dbReference>
<feature type="transmembrane region" description="Helical" evidence="5">
    <location>
        <begin position="34"/>
        <end position="55"/>
    </location>
</feature>
<feature type="transmembrane region" description="Helical" evidence="5">
    <location>
        <begin position="6"/>
        <end position="22"/>
    </location>
</feature>
<keyword evidence="2 5" id="KW-0812">Transmembrane</keyword>
<name>A0ABD2PMW0_9PLAT</name>
<evidence type="ECO:0000259" key="6">
    <source>
        <dbReference type="Pfam" id="PF00520"/>
    </source>
</evidence>
<dbReference type="InterPro" id="IPR028798">
    <property type="entry name" value="TPC2"/>
</dbReference>
<feature type="transmembrane region" description="Helical" evidence="5">
    <location>
        <begin position="157"/>
        <end position="177"/>
    </location>
</feature>
<reference evidence="7 8" key="1">
    <citation type="submission" date="2024-11" db="EMBL/GenBank/DDBJ databases">
        <title>Adaptive evolution of stress response genes in parasites aligns with host niche diversity.</title>
        <authorList>
            <person name="Hahn C."/>
            <person name="Resl P."/>
        </authorList>
    </citation>
    <scope>NUCLEOTIDE SEQUENCE [LARGE SCALE GENOMIC DNA]</scope>
    <source>
        <strain evidence="7">EGGRZ-B1_66</strain>
        <tissue evidence="7">Body</tissue>
    </source>
</reference>
<sequence length="428" mass="48908">MINYSSVFVAYFLAEQVFLIYAHGIKSFFKHKVLIFDLVTAVAIAITKIAEGIYLNIPNYEVEKAWTITRVLIILMFIRSIRLVYFFNWTRELVRTFAELPRNLNPILVVLYTVYYVFALLGMSLFKGKIVYDKDKPVDPSDNFATLGYYSQNFDDFASSIVILWNFMIVNNWFIVIDKLRSVTSNWAWAYFLSFWAIVNVMVLSLFTALVIDTFMNRRSMIATLYAKKLKNKRKREAKSPYGPQVVCQAVFDCPYTGNHVTVPDPTDPAKAKSLGIACLISDPPGEVSQATETTNIFAKQSVSTGPSLTTAAGAAVVEVAETEAAKPHSLLDDIKFALKYLWTEKILANFCYYDESGRPRLAFKWLFKKSTYMFPKDITMPYSYTDMFKTDAIPEPEDNLLVDAIKLHPYISQITELDQLVSEHTRL</sequence>
<accession>A0ABD2PMW0</accession>
<keyword evidence="4 5" id="KW-0472">Membrane</keyword>
<evidence type="ECO:0000256" key="5">
    <source>
        <dbReference type="SAM" id="Phobius"/>
    </source>
</evidence>